<dbReference type="EMBL" id="JALLKP010000003">
    <property type="protein sequence ID" value="KAK2195863.1"/>
    <property type="molecule type" value="Genomic_DNA"/>
</dbReference>
<dbReference type="GO" id="GO:0042254">
    <property type="term" value="P:ribosome biogenesis"/>
    <property type="evidence" value="ECO:0007669"/>
    <property type="project" value="UniProtKB-UniRule"/>
</dbReference>
<dbReference type="RefSeq" id="XP_067802706.1">
    <property type="nucleotide sequence ID" value="XM_067947484.1"/>
</dbReference>
<dbReference type="Gene3D" id="3.40.50.300">
    <property type="entry name" value="P-loop containing nucleotide triphosphate hydrolases"/>
    <property type="match status" value="1"/>
</dbReference>
<comment type="caution">
    <text evidence="6">The sequence shown here is derived from an EMBL/GenBank/DDBJ whole genome shotgun (WGS) entry which is preliminary data.</text>
</comment>
<dbReference type="Gene3D" id="2.70.210.12">
    <property type="entry name" value="GTP1/OBG domain"/>
    <property type="match status" value="1"/>
</dbReference>
<dbReference type="NCBIfam" id="TIGR00231">
    <property type="entry name" value="small_GTP"/>
    <property type="match status" value="1"/>
</dbReference>
<dbReference type="GO" id="GO:0003924">
    <property type="term" value="F:GTPase activity"/>
    <property type="evidence" value="ECO:0007669"/>
    <property type="project" value="InterPro"/>
</dbReference>
<dbReference type="PANTHER" id="PTHR11702:SF31">
    <property type="entry name" value="MITOCHONDRIAL RIBOSOME-ASSOCIATED GTPASE 2"/>
    <property type="match status" value="1"/>
</dbReference>
<dbReference type="PANTHER" id="PTHR11702">
    <property type="entry name" value="DEVELOPMENTALLY REGULATED GTP-BINDING PROTEIN-RELATED"/>
    <property type="match status" value="1"/>
</dbReference>
<evidence type="ECO:0000259" key="4">
    <source>
        <dbReference type="PROSITE" id="PS51710"/>
    </source>
</evidence>
<dbReference type="GO" id="GO:0005525">
    <property type="term" value="F:GTP binding"/>
    <property type="evidence" value="ECO:0007669"/>
    <property type="project" value="UniProtKB-KW"/>
</dbReference>
<evidence type="ECO:0000313" key="6">
    <source>
        <dbReference type="EMBL" id="KAK2195863.1"/>
    </source>
</evidence>
<dbReference type="AlphaFoldDB" id="A0AAD9UNA9"/>
<dbReference type="GeneID" id="94336759"/>
<name>A0AAD9UNA9_9APIC</name>
<organism evidence="6 7">
    <name type="scientific">Babesia duncani</name>
    <dbReference type="NCBI Taxonomy" id="323732"/>
    <lineage>
        <taxon>Eukaryota</taxon>
        <taxon>Sar</taxon>
        <taxon>Alveolata</taxon>
        <taxon>Apicomplexa</taxon>
        <taxon>Aconoidasida</taxon>
        <taxon>Piroplasmida</taxon>
        <taxon>Babesiidae</taxon>
        <taxon>Babesia</taxon>
    </lineage>
</organism>
<dbReference type="InterPro" id="IPR027417">
    <property type="entry name" value="P-loop_NTPase"/>
</dbReference>
<comment type="similarity">
    <text evidence="1">Belongs to the TRAFAC class OBG-HflX-like GTPase superfamily. OBG GTPase family.</text>
</comment>
<evidence type="ECO:0000313" key="7">
    <source>
        <dbReference type="Proteomes" id="UP001214638"/>
    </source>
</evidence>
<proteinExistence type="inferred from homology"/>
<sequence>MNGALSIIKQEVIRNKNVISKSIVDIRRIRCIGGRGGDGCVAFSKHSSHRMSGPGLPFGGAGGRGGSVFVAPTQNVNKRIDLGGIPGTVIAGNGASGMGIRSAGAAGEDVTIELPLGTLVHKFHPQGDLNNWRNHCKNWDRELIADFDSSNCERLILAAGGCGGRGNNMKNPYHAEYGKDPEDNFYEIELKSIADVGLLGLPNVGKSSLLTTMTRASTKIGSYPFTTLSPVLGHIKYTDGITISVADLPGVIDCKLTQEFLRHVERTKALCYVLDACNPQFTLEENFTILKSQVNEYGGALPTKPFLVVISKMDITSDKAASCTDEFYRQLKREYDNCLIIPTSAKLGLGIASRF</sequence>
<keyword evidence="3" id="KW-0342">GTP-binding</keyword>
<dbReference type="Pfam" id="PF01018">
    <property type="entry name" value="GTP1_OBG"/>
    <property type="match status" value="1"/>
</dbReference>
<gene>
    <name evidence="6" type="ORF">BdWA1_002461</name>
</gene>
<dbReference type="InterPro" id="IPR006073">
    <property type="entry name" value="GTP-bd"/>
</dbReference>
<keyword evidence="2" id="KW-0547">Nucleotide-binding</keyword>
<dbReference type="PROSITE" id="PS51883">
    <property type="entry name" value="OBG"/>
    <property type="match status" value="1"/>
</dbReference>
<evidence type="ECO:0000256" key="3">
    <source>
        <dbReference type="ARBA" id="ARBA00023134"/>
    </source>
</evidence>
<keyword evidence="7" id="KW-1185">Reference proteome</keyword>
<dbReference type="GO" id="GO:0005739">
    <property type="term" value="C:mitochondrion"/>
    <property type="evidence" value="ECO:0007669"/>
    <property type="project" value="TreeGrafter"/>
</dbReference>
<dbReference type="InterPro" id="IPR006169">
    <property type="entry name" value="GTP1_OBG_dom"/>
</dbReference>
<dbReference type="InterPro" id="IPR045086">
    <property type="entry name" value="OBG_GTPase"/>
</dbReference>
<dbReference type="InterPro" id="IPR014100">
    <property type="entry name" value="GTP-bd_Obg/CgtA"/>
</dbReference>
<evidence type="ECO:0000256" key="2">
    <source>
        <dbReference type="ARBA" id="ARBA00022741"/>
    </source>
</evidence>
<dbReference type="Pfam" id="PF01926">
    <property type="entry name" value="MMR_HSR1"/>
    <property type="match status" value="1"/>
</dbReference>
<dbReference type="SUPFAM" id="SSF52540">
    <property type="entry name" value="P-loop containing nucleoside triphosphate hydrolases"/>
    <property type="match status" value="1"/>
</dbReference>
<dbReference type="PIRSF" id="PIRSF002401">
    <property type="entry name" value="GTP_bd_Obg/CgtA"/>
    <property type="match status" value="1"/>
</dbReference>
<protein>
    <submittedName>
        <fullName evidence="6">Uncharacterized protein</fullName>
    </submittedName>
</protein>
<dbReference type="InterPro" id="IPR036726">
    <property type="entry name" value="GTP1_OBG_dom_sf"/>
</dbReference>
<dbReference type="GO" id="GO:0000287">
    <property type="term" value="F:magnesium ion binding"/>
    <property type="evidence" value="ECO:0007669"/>
    <property type="project" value="InterPro"/>
</dbReference>
<dbReference type="SUPFAM" id="SSF82051">
    <property type="entry name" value="Obg GTP-binding protein N-terminal domain"/>
    <property type="match status" value="1"/>
</dbReference>
<dbReference type="KEGG" id="bdw:94336759"/>
<evidence type="ECO:0000259" key="5">
    <source>
        <dbReference type="PROSITE" id="PS51883"/>
    </source>
</evidence>
<accession>A0AAD9UNA9</accession>
<dbReference type="Proteomes" id="UP001214638">
    <property type="component" value="Unassembled WGS sequence"/>
</dbReference>
<dbReference type="PRINTS" id="PR00326">
    <property type="entry name" value="GTP1OBG"/>
</dbReference>
<reference evidence="6" key="1">
    <citation type="journal article" date="2023" name="Nat. Microbiol.">
        <title>Babesia duncani multi-omics identifies virulence factors and drug targets.</title>
        <authorList>
            <person name="Singh P."/>
            <person name="Lonardi S."/>
            <person name="Liang Q."/>
            <person name="Vydyam P."/>
            <person name="Khabirova E."/>
            <person name="Fang T."/>
            <person name="Gihaz S."/>
            <person name="Thekkiniath J."/>
            <person name="Munshi M."/>
            <person name="Abel S."/>
            <person name="Ciampossin L."/>
            <person name="Batugedara G."/>
            <person name="Gupta M."/>
            <person name="Lu X.M."/>
            <person name="Lenz T."/>
            <person name="Chakravarty S."/>
            <person name="Cornillot E."/>
            <person name="Hu Y."/>
            <person name="Ma W."/>
            <person name="Gonzalez L.M."/>
            <person name="Sanchez S."/>
            <person name="Estrada K."/>
            <person name="Sanchez-Flores A."/>
            <person name="Montero E."/>
            <person name="Harb O.S."/>
            <person name="Le Roch K.G."/>
            <person name="Mamoun C.B."/>
        </authorList>
    </citation>
    <scope>NUCLEOTIDE SEQUENCE</scope>
    <source>
        <strain evidence="6">WA1</strain>
    </source>
</reference>
<feature type="domain" description="Obg" evidence="5">
    <location>
        <begin position="21"/>
        <end position="193"/>
    </location>
</feature>
<evidence type="ECO:0000256" key="1">
    <source>
        <dbReference type="ARBA" id="ARBA00007699"/>
    </source>
</evidence>
<dbReference type="InterPro" id="IPR031167">
    <property type="entry name" value="G_OBG"/>
</dbReference>
<dbReference type="InterPro" id="IPR005225">
    <property type="entry name" value="Small_GTP-bd"/>
</dbReference>
<dbReference type="PROSITE" id="PS51710">
    <property type="entry name" value="G_OBG"/>
    <property type="match status" value="1"/>
</dbReference>
<feature type="domain" description="OBG-type G" evidence="4">
    <location>
        <begin position="194"/>
        <end position="355"/>
    </location>
</feature>